<comment type="caution">
    <text evidence="2">The sequence shown here is derived from an EMBL/GenBank/DDBJ whole genome shotgun (WGS) entry which is preliminary data.</text>
</comment>
<evidence type="ECO:0000313" key="2">
    <source>
        <dbReference type="EMBL" id="CAB9512875.1"/>
    </source>
</evidence>
<name>A0A9N8HHW5_9STRA</name>
<dbReference type="InterPro" id="IPR016833">
    <property type="entry name" value="Put_Na-Bile_cotransptr"/>
</dbReference>
<organism evidence="2 3">
    <name type="scientific">Seminavis robusta</name>
    <dbReference type="NCBI Taxonomy" id="568900"/>
    <lineage>
        <taxon>Eukaryota</taxon>
        <taxon>Sar</taxon>
        <taxon>Stramenopiles</taxon>
        <taxon>Ochrophyta</taxon>
        <taxon>Bacillariophyta</taxon>
        <taxon>Bacillariophyceae</taxon>
        <taxon>Bacillariophycidae</taxon>
        <taxon>Naviculales</taxon>
        <taxon>Naviculaceae</taxon>
        <taxon>Seminavis</taxon>
    </lineage>
</organism>
<feature type="transmembrane region" description="Helical" evidence="1">
    <location>
        <begin position="42"/>
        <end position="60"/>
    </location>
</feature>
<feature type="transmembrane region" description="Helical" evidence="1">
    <location>
        <begin position="112"/>
        <end position="130"/>
    </location>
</feature>
<keyword evidence="3" id="KW-1185">Reference proteome</keyword>
<keyword evidence="1" id="KW-1133">Transmembrane helix</keyword>
<dbReference type="GO" id="GO:0005886">
    <property type="term" value="C:plasma membrane"/>
    <property type="evidence" value="ECO:0007669"/>
    <property type="project" value="TreeGrafter"/>
</dbReference>
<dbReference type="Pfam" id="PF13593">
    <property type="entry name" value="SBF_like"/>
    <property type="match status" value="2"/>
</dbReference>
<dbReference type="OrthoDB" id="188035at2759"/>
<feature type="transmembrane region" description="Helical" evidence="1">
    <location>
        <begin position="210"/>
        <end position="231"/>
    </location>
</feature>
<dbReference type="PANTHER" id="PTHR18640:SF5">
    <property type="entry name" value="SODIUM_BILE ACID COTRANSPORTER 7"/>
    <property type="match status" value="1"/>
</dbReference>
<protein>
    <submittedName>
        <fullName evidence="2">Bile acid cotransporter 7</fullName>
    </submittedName>
</protein>
<feature type="transmembrane region" description="Helical" evidence="1">
    <location>
        <begin position="72"/>
        <end position="92"/>
    </location>
</feature>
<reference evidence="2" key="1">
    <citation type="submission" date="2020-06" db="EMBL/GenBank/DDBJ databases">
        <authorList>
            <consortium name="Plant Systems Biology data submission"/>
        </authorList>
    </citation>
    <scope>NUCLEOTIDE SEQUENCE</scope>
    <source>
        <strain evidence="2">D6</strain>
    </source>
</reference>
<evidence type="ECO:0000313" key="3">
    <source>
        <dbReference type="Proteomes" id="UP001153069"/>
    </source>
</evidence>
<dbReference type="AlphaFoldDB" id="A0A9N8HHW5"/>
<dbReference type="Gene3D" id="1.20.1530.20">
    <property type="match status" value="1"/>
</dbReference>
<dbReference type="Proteomes" id="UP001153069">
    <property type="component" value="Unassembled WGS sequence"/>
</dbReference>
<dbReference type="PANTHER" id="PTHR18640">
    <property type="entry name" value="SOLUTE CARRIER FAMILY 10 MEMBER 7"/>
    <property type="match status" value="1"/>
</dbReference>
<evidence type="ECO:0000256" key="1">
    <source>
        <dbReference type="SAM" id="Phobius"/>
    </source>
</evidence>
<sequence length="339" mass="36695">MQLRGGGIGTAGATTNDNGETTNPTALSILAQQWCQFASKNFFLLGMFVAVGLARAFPLLGRSGGVLRAELFIGKFGVACIFLLSGLVIGAVRVEASSFQSQTQHIRLTDHLWPLASLVNMCVILTTAAGGSVATALWNAVISNLAGIFVTPILLLRFFGKYIQLPFIDMIVKLCSQVLLPVAAGQTLRHFGGKEIYKKNAKFFKRLQEVILLGIVWNAFCNTFAGSGLGLELRHALTLSILIPAMHLLSLGVLFRTFSLPIFKFTRREVVAAMFTASQKTLAFGLPLINTIFEGAPNVAAYCTPLMFVHPLQLILGSLCVPRLSKYVEEGDEEAKIVT</sequence>
<keyword evidence="1" id="KW-0812">Transmembrane</keyword>
<gene>
    <name evidence="2" type="ORF">SEMRO_559_G166490.1</name>
</gene>
<feature type="transmembrane region" description="Helical" evidence="1">
    <location>
        <begin position="237"/>
        <end position="258"/>
    </location>
</feature>
<dbReference type="InterPro" id="IPR038770">
    <property type="entry name" value="Na+/solute_symporter_sf"/>
</dbReference>
<feature type="transmembrane region" description="Helical" evidence="1">
    <location>
        <begin position="136"/>
        <end position="160"/>
    </location>
</feature>
<accession>A0A9N8HHW5</accession>
<proteinExistence type="predicted"/>
<keyword evidence="1" id="KW-0472">Membrane</keyword>
<dbReference type="EMBL" id="CAICTM010000558">
    <property type="protein sequence ID" value="CAB9512875.1"/>
    <property type="molecule type" value="Genomic_DNA"/>
</dbReference>